<keyword evidence="1" id="KW-1133">Transmembrane helix</keyword>
<protein>
    <submittedName>
        <fullName evidence="2">Uncharacterized protein</fullName>
    </submittedName>
</protein>
<evidence type="ECO:0000313" key="3">
    <source>
        <dbReference type="Proteomes" id="UP000008068"/>
    </source>
</evidence>
<keyword evidence="3" id="KW-1185">Reference proteome</keyword>
<dbReference type="Proteomes" id="UP000008068">
    <property type="component" value="Unassembled WGS sequence"/>
</dbReference>
<keyword evidence="1" id="KW-0812">Transmembrane</keyword>
<evidence type="ECO:0000256" key="1">
    <source>
        <dbReference type="SAM" id="Phobius"/>
    </source>
</evidence>
<dbReference type="HOGENOM" id="CLU_2238994_0_0_1"/>
<proteinExistence type="predicted"/>
<name>G0NGD5_CAEBE</name>
<evidence type="ECO:0000313" key="2">
    <source>
        <dbReference type="EMBL" id="EGT59982.1"/>
    </source>
</evidence>
<feature type="transmembrane region" description="Helical" evidence="1">
    <location>
        <begin position="59"/>
        <end position="83"/>
    </location>
</feature>
<dbReference type="InParanoid" id="G0NGD5"/>
<sequence>MFRRWTIVFTIFFATVAMNVYHFYQNPELLRGMFQKMEEEEVNKTEETDESTRKKLSSMFPLITVMLSGFPLVCASFTVVIILTNRFKRRFQRNARPEEERLLEE</sequence>
<accession>G0NGD5</accession>
<organism evidence="3">
    <name type="scientific">Caenorhabditis brenneri</name>
    <name type="common">Nematode worm</name>
    <dbReference type="NCBI Taxonomy" id="135651"/>
    <lineage>
        <taxon>Eukaryota</taxon>
        <taxon>Metazoa</taxon>
        <taxon>Ecdysozoa</taxon>
        <taxon>Nematoda</taxon>
        <taxon>Chromadorea</taxon>
        <taxon>Rhabditida</taxon>
        <taxon>Rhabditina</taxon>
        <taxon>Rhabditomorpha</taxon>
        <taxon>Rhabditoidea</taxon>
        <taxon>Rhabditidae</taxon>
        <taxon>Peloderinae</taxon>
        <taxon>Caenorhabditis</taxon>
    </lineage>
</organism>
<gene>
    <name evidence="2" type="ORF">CAEBREN_21397</name>
</gene>
<feature type="transmembrane region" description="Helical" evidence="1">
    <location>
        <begin position="7"/>
        <end position="24"/>
    </location>
</feature>
<dbReference type="AlphaFoldDB" id="G0NGD5"/>
<keyword evidence="1" id="KW-0472">Membrane</keyword>
<dbReference type="EMBL" id="GL379879">
    <property type="protein sequence ID" value="EGT59982.1"/>
    <property type="molecule type" value="Genomic_DNA"/>
</dbReference>
<reference evidence="3" key="1">
    <citation type="submission" date="2011-07" db="EMBL/GenBank/DDBJ databases">
        <authorList>
            <consortium name="Caenorhabditis brenneri Sequencing and Analysis Consortium"/>
            <person name="Wilson R.K."/>
        </authorList>
    </citation>
    <scope>NUCLEOTIDE SEQUENCE [LARGE SCALE GENOMIC DNA]</scope>
    <source>
        <strain evidence="3">PB2801</strain>
    </source>
</reference>